<sequence length="256" mass="27806">MPTTFGLSFAAVDILSEGLQLNCRVYPFTIPSFGEFAEDRVRIAGAIRDDLINRGLADHQGLGPEVTAALRLFNDYQVAVAVMGDVDGGKKVYARGAVTARRGMVVVQDDQLLKFEMIRPEGLARSIAALLPPLKAGPGQSVTVTRPKAQPVRVDDEQGGFRQPIARPTQTANPAQMRGAEEMLRRKRLGSGHFVVTGRDRNGHVIQAPGLGWIDTDAGRYLVQSIDQDDVEGGTFFPADSARMIHQLNELLKSVS</sequence>
<dbReference type="EMBL" id="FWXV01000002">
    <property type="protein sequence ID" value="SMC90754.1"/>
    <property type="molecule type" value="Genomic_DNA"/>
</dbReference>
<dbReference type="Proteomes" id="UP000192674">
    <property type="component" value="Unassembled WGS sequence"/>
</dbReference>
<keyword evidence="7" id="KW-1185">Reference proteome</keyword>
<evidence type="ECO:0000256" key="4">
    <source>
        <dbReference type="ARBA" id="ARBA00023186"/>
    </source>
</evidence>
<evidence type="ECO:0000313" key="7">
    <source>
        <dbReference type="Proteomes" id="UP000192674"/>
    </source>
</evidence>
<gene>
    <name evidence="6" type="ORF">SAMN05661093_02695</name>
</gene>
<feature type="region of interest" description="Disordered" evidence="5">
    <location>
        <begin position="153"/>
        <end position="175"/>
    </location>
</feature>
<organism evidence="6 7">
    <name type="scientific">Kibdelosporangium aridum</name>
    <dbReference type="NCBI Taxonomy" id="2030"/>
    <lineage>
        <taxon>Bacteria</taxon>
        <taxon>Bacillati</taxon>
        <taxon>Actinomycetota</taxon>
        <taxon>Actinomycetes</taxon>
        <taxon>Pseudonocardiales</taxon>
        <taxon>Pseudonocardiaceae</taxon>
        <taxon>Kibdelosporangium</taxon>
    </lineage>
</organism>
<evidence type="ECO:0000256" key="2">
    <source>
        <dbReference type="ARBA" id="ARBA00006411"/>
    </source>
</evidence>
<comment type="subcellular location">
    <subcellularLocation>
        <location evidence="1">Cytoplasm</location>
    </subcellularLocation>
</comment>
<dbReference type="InterPro" id="IPR025734">
    <property type="entry name" value="EspG"/>
</dbReference>
<keyword evidence="3" id="KW-0963">Cytoplasm</keyword>
<keyword evidence="4" id="KW-0143">Chaperone</keyword>
<proteinExistence type="inferred from homology"/>
<dbReference type="AlphaFoldDB" id="A0A1W2D172"/>
<evidence type="ECO:0000256" key="5">
    <source>
        <dbReference type="SAM" id="MobiDB-lite"/>
    </source>
</evidence>
<dbReference type="RefSeq" id="WP_084426449.1">
    <property type="nucleotide sequence ID" value="NZ_FWXV01000002.1"/>
</dbReference>
<evidence type="ECO:0000256" key="1">
    <source>
        <dbReference type="ARBA" id="ARBA00004496"/>
    </source>
</evidence>
<comment type="similarity">
    <text evidence="2">Belongs to the EspG family.</text>
</comment>
<protein>
    <submittedName>
        <fullName evidence="6">EspG family protein</fullName>
    </submittedName>
</protein>
<dbReference type="Pfam" id="PF14011">
    <property type="entry name" value="ESX-1_EspG"/>
    <property type="match status" value="1"/>
</dbReference>
<name>A0A1W2D172_KIBAR</name>
<evidence type="ECO:0000256" key="3">
    <source>
        <dbReference type="ARBA" id="ARBA00022490"/>
    </source>
</evidence>
<dbReference type="OrthoDB" id="5175124at2"/>
<accession>A0A1W2D172</accession>
<evidence type="ECO:0000313" key="6">
    <source>
        <dbReference type="EMBL" id="SMC90754.1"/>
    </source>
</evidence>
<reference evidence="6 7" key="1">
    <citation type="submission" date="2017-04" db="EMBL/GenBank/DDBJ databases">
        <authorList>
            <person name="Afonso C.L."/>
            <person name="Miller P.J."/>
            <person name="Scott M.A."/>
            <person name="Spackman E."/>
            <person name="Goraichik I."/>
            <person name="Dimitrov K.M."/>
            <person name="Suarez D.L."/>
            <person name="Swayne D.E."/>
        </authorList>
    </citation>
    <scope>NUCLEOTIDE SEQUENCE [LARGE SCALE GENOMIC DNA]</scope>
    <source>
        <strain evidence="6 7">DSM 43828</strain>
    </source>
</reference>